<keyword evidence="1" id="KW-1133">Transmembrane helix</keyword>
<reference evidence="2 3" key="1">
    <citation type="submission" date="2021-06" db="EMBL/GenBank/DDBJ databases">
        <title>Bacillus sp. RD4P76, an endophyte from a halophyte.</title>
        <authorList>
            <person name="Sun J.-Q."/>
        </authorList>
    </citation>
    <scope>NUCLEOTIDE SEQUENCE [LARGE SCALE GENOMIC DNA]</scope>
    <source>
        <strain evidence="2 3">JCM 17098</strain>
    </source>
</reference>
<dbReference type="Proteomes" id="UP000790580">
    <property type="component" value="Unassembled WGS sequence"/>
</dbReference>
<proteinExistence type="predicted"/>
<keyword evidence="1" id="KW-0472">Membrane</keyword>
<evidence type="ECO:0000256" key="1">
    <source>
        <dbReference type="SAM" id="Phobius"/>
    </source>
</evidence>
<protein>
    <submittedName>
        <fullName evidence="2">Uncharacterized protein</fullName>
    </submittedName>
</protein>
<accession>A0ABS6JY90</accession>
<keyword evidence="3" id="KW-1185">Reference proteome</keyword>
<comment type="caution">
    <text evidence="2">The sequence shown here is derived from an EMBL/GenBank/DDBJ whole genome shotgun (WGS) entry which is preliminary data.</text>
</comment>
<feature type="transmembrane region" description="Helical" evidence="1">
    <location>
        <begin position="93"/>
        <end position="118"/>
    </location>
</feature>
<evidence type="ECO:0000313" key="2">
    <source>
        <dbReference type="EMBL" id="MBU9723061.1"/>
    </source>
</evidence>
<keyword evidence="1" id="KW-0812">Transmembrane</keyword>
<evidence type="ECO:0000313" key="3">
    <source>
        <dbReference type="Proteomes" id="UP000790580"/>
    </source>
</evidence>
<organism evidence="2 3">
    <name type="scientific">Evansella alkalicola</name>
    <dbReference type="NCBI Taxonomy" id="745819"/>
    <lineage>
        <taxon>Bacteria</taxon>
        <taxon>Bacillati</taxon>
        <taxon>Bacillota</taxon>
        <taxon>Bacilli</taxon>
        <taxon>Bacillales</taxon>
        <taxon>Bacillaceae</taxon>
        <taxon>Evansella</taxon>
    </lineage>
</organism>
<gene>
    <name evidence="2" type="ORF">KS407_16700</name>
</gene>
<name>A0ABS6JY90_9BACI</name>
<sequence>MDGSCGLVNARTVPTFTWASNQSTYLTNEEGHIIISTYQDSFIVSPTITENGRLFIHTNYSFVENNGDDMNFQGEMYPHVSTLAVNDTVNTTWSFALVLFIFVILFNIAVLLAVLLGFEKVRK</sequence>
<dbReference type="EMBL" id="JAHQCR010000070">
    <property type="protein sequence ID" value="MBU9723061.1"/>
    <property type="molecule type" value="Genomic_DNA"/>
</dbReference>
<dbReference type="RefSeq" id="WP_140355024.1">
    <property type="nucleotide sequence ID" value="NZ_JAHQCR010000070.1"/>
</dbReference>